<sequence length="107" mass="11943">MHLLGIAGHRHPEIRSKRQTMLRATNAMEKGSLERARFFASSEPDGVGGNRVTFCISHQDQRTCVLEGAGLDIINIIFISHTGIKPRLQSNLLHTPTFYLVYSPLLS</sequence>
<evidence type="ECO:0008006" key="3">
    <source>
        <dbReference type="Google" id="ProtNLM"/>
    </source>
</evidence>
<protein>
    <recommendedName>
        <fullName evidence="3">Peptidase M12A domain-containing protein</fullName>
    </recommendedName>
</protein>
<evidence type="ECO:0000313" key="2">
    <source>
        <dbReference type="Proteomes" id="UP000762676"/>
    </source>
</evidence>
<proteinExistence type="predicted"/>
<accession>A0AAV4H6L1</accession>
<dbReference type="EMBL" id="BMAT01005384">
    <property type="protein sequence ID" value="GFR92270.1"/>
    <property type="molecule type" value="Genomic_DNA"/>
</dbReference>
<evidence type="ECO:0000313" key="1">
    <source>
        <dbReference type="EMBL" id="GFR92270.1"/>
    </source>
</evidence>
<organism evidence="1 2">
    <name type="scientific">Elysia marginata</name>
    <dbReference type="NCBI Taxonomy" id="1093978"/>
    <lineage>
        <taxon>Eukaryota</taxon>
        <taxon>Metazoa</taxon>
        <taxon>Spiralia</taxon>
        <taxon>Lophotrochozoa</taxon>
        <taxon>Mollusca</taxon>
        <taxon>Gastropoda</taxon>
        <taxon>Heterobranchia</taxon>
        <taxon>Euthyneura</taxon>
        <taxon>Panpulmonata</taxon>
        <taxon>Sacoglossa</taxon>
        <taxon>Placobranchoidea</taxon>
        <taxon>Plakobranchidae</taxon>
        <taxon>Elysia</taxon>
    </lineage>
</organism>
<dbReference type="Proteomes" id="UP000762676">
    <property type="component" value="Unassembled WGS sequence"/>
</dbReference>
<keyword evidence="2" id="KW-1185">Reference proteome</keyword>
<reference evidence="1 2" key="1">
    <citation type="journal article" date="2021" name="Elife">
        <title>Chloroplast acquisition without the gene transfer in kleptoplastic sea slugs, Plakobranchus ocellatus.</title>
        <authorList>
            <person name="Maeda T."/>
            <person name="Takahashi S."/>
            <person name="Yoshida T."/>
            <person name="Shimamura S."/>
            <person name="Takaki Y."/>
            <person name="Nagai Y."/>
            <person name="Toyoda A."/>
            <person name="Suzuki Y."/>
            <person name="Arimoto A."/>
            <person name="Ishii H."/>
            <person name="Satoh N."/>
            <person name="Nishiyama T."/>
            <person name="Hasebe M."/>
            <person name="Maruyama T."/>
            <person name="Minagawa J."/>
            <person name="Obokata J."/>
            <person name="Shigenobu S."/>
        </authorList>
    </citation>
    <scope>NUCLEOTIDE SEQUENCE [LARGE SCALE GENOMIC DNA]</scope>
</reference>
<gene>
    <name evidence="1" type="ORF">ElyMa_002613900</name>
</gene>
<comment type="caution">
    <text evidence="1">The sequence shown here is derived from an EMBL/GenBank/DDBJ whole genome shotgun (WGS) entry which is preliminary data.</text>
</comment>
<dbReference type="AlphaFoldDB" id="A0AAV4H6L1"/>
<name>A0AAV4H6L1_9GAST</name>